<keyword evidence="4" id="KW-1185">Reference proteome</keyword>
<dbReference type="InterPro" id="IPR041464">
    <property type="entry name" value="TubC_N"/>
</dbReference>
<proteinExistence type="predicted"/>
<dbReference type="InterPro" id="IPR044894">
    <property type="entry name" value="TubC_N_sf"/>
</dbReference>
<dbReference type="InterPro" id="IPR008979">
    <property type="entry name" value="Galactose-bd-like_sf"/>
</dbReference>
<dbReference type="SUPFAM" id="SSF53474">
    <property type="entry name" value="alpha/beta-Hydrolases"/>
    <property type="match status" value="1"/>
</dbReference>
<dbReference type="GO" id="GO:0008239">
    <property type="term" value="F:dipeptidyl-peptidase activity"/>
    <property type="evidence" value="ECO:0007669"/>
    <property type="project" value="InterPro"/>
</dbReference>
<dbReference type="Gene3D" id="2.60.120.260">
    <property type="entry name" value="Galactose-binding domain-like"/>
    <property type="match status" value="1"/>
</dbReference>
<evidence type="ECO:0000313" key="4">
    <source>
        <dbReference type="Proteomes" id="UP000565089"/>
    </source>
</evidence>
<dbReference type="GeneID" id="95798588"/>
<sequence>MTARTEDVAPGPDAARASVVTLLLRLRASNVRVWTSGGRLHHEAPPGGLDEELRGLLEEHSEDVAAYLQAADGVESSTHYVTMRDGVRIAVDVFRPKRDGRVVEEPLPALWCHDRYHRSEVVDGVTWTKLDSRPWLRRILDDGYVIAAADARGTGASSGVRGMEFGPEESQDAHEITEWLAARDWCSGNVGMYGESYLAMTQFLAAGTAPPSLKAIFPQVALFDLYSFLRPGGAFRHDFIRNWGAMVRRLDTETGAAPVRDDAAAVRAAAEEHRANTDVFARAAALPCRDSRGDGDDEPPYARQSPSTHVEAIAAAGVPVYQLTGWHDMWVRDAFLWHANLTGPRKLLVGDWSHNGRDGVDLAAEHLRWFDHWLKGVDTGVMDEPPIRYQRRNAPPGEEWRATGQWPPAGVRTTRMYFGPGPAVPVSSVNDGNLTDRAPSRLGGVDDLVVDYTATSGTATRWTDGYGGPFGYEPMTGNDRTALTYTTAPLEQELEVTGHPVAELWVTSTHLDGDFFVYLEDVDGAGVSHYVTEGVIRASHRALGTAPYDNLSLPYHPCAERTRAPLPEEPVALVFDLHPVSHVFAPGHRLRIAVTCCDRDNAETRVHHPPPVVQIHRRGAHASFVDLPVLPALSAAQEQET</sequence>
<protein>
    <submittedName>
        <fullName evidence="3">Putative CocE/NonD family hydrolase</fullName>
    </submittedName>
</protein>
<name>A0A7W7DU86_9ACTN</name>
<dbReference type="InterPro" id="IPR013736">
    <property type="entry name" value="Xaa-Pro_dipept_C"/>
</dbReference>
<dbReference type="Gene3D" id="3.40.50.1820">
    <property type="entry name" value="alpha/beta hydrolase"/>
    <property type="match status" value="1"/>
</dbReference>
<dbReference type="Pfam" id="PF18563">
    <property type="entry name" value="TubC_N"/>
    <property type="match status" value="1"/>
</dbReference>
<dbReference type="Gene3D" id="1.10.10.1830">
    <property type="entry name" value="Non-ribosomal peptide synthase, adenylation domain"/>
    <property type="match status" value="1"/>
</dbReference>
<dbReference type="SUPFAM" id="SSF49785">
    <property type="entry name" value="Galactose-binding domain-like"/>
    <property type="match status" value="1"/>
</dbReference>
<keyword evidence="1 3" id="KW-0378">Hydrolase</keyword>
<dbReference type="InterPro" id="IPR000383">
    <property type="entry name" value="Xaa-Pro-like_dom"/>
</dbReference>
<dbReference type="NCBIfam" id="TIGR00976">
    <property type="entry name" value="CocE_NonD"/>
    <property type="match status" value="1"/>
</dbReference>
<dbReference type="EMBL" id="JACHMS010000001">
    <property type="protein sequence ID" value="MBB4716743.1"/>
    <property type="molecule type" value="Genomic_DNA"/>
</dbReference>
<dbReference type="RefSeq" id="WP_184913942.1">
    <property type="nucleotide sequence ID" value="NZ_JACHMS010000001.1"/>
</dbReference>
<dbReference type="InterPro" id="IPR005674">
    <property type="entry name" value="CocE/Ser_esterase"/>
</dbReference>
<evidence type="ECO:0000313" key="3">
    <source>
        <dbReference type="EMBL" id="MBB4716743.1"/>
    </source>
</evidence>
<dbReference type="Pfam" id="PF08530">
    <property type="entry name" value="PepX_C"/>
    <property type="match status" value="1"/>
</dbReference>
<accession>A0A7W7DU86</accession>
<evidence type="ECO:0000256" key="1">
    <source>
        <dbReference type="ARBA" id="ARBA00022801"/>
    </source>
</evidence>
<reference evidence="3 4" key="1">
    <citation type="submission" date="2020-08" db="EMBL/GenBank/DDBJ databases">
        <title>Sequencing the genomes of 1000 actinobacteria strains.</title>
        <authorList>
            <person name="Klenk H.-P."/>
        </authorList>
    </citation>
    <scope>NUCLEOTIDE SEQUENCE [LARGE SCALE GENOMIC DNA]</scope>
    <source>
        <strain evidence="3 4">DSM 40483</strain>
    </source>
</reference>
<dbReference type="AlphaFoldDB" id="A0A7W7DU86"/>
<evidence type="ECO:0000259" key="2">
    <source>
        <dbReference type="SMART" id="SM00939"/>
    </source>
</evidence>
<comment type="caution">
    <text evidence="3">The sequence shown here is derived from an EMBL/GenBank/DDBJ whole genome shotgun (WGS) entry which is preliminary data.</text>
</comment>
<dbReference type="InterPro" id="IPR029058">
    <property type="entry name" value="AB_hydrolase_fold"/>
</dbReference>
<dbReference type="Proteomes" id="UP000565089">
    <property type="component" value="Unassembled WGS sequence"/>
</dbReference>
<organism evidence="3 4">
    <name type="scientific">Streptomyces luteogriseus</name>
    <dbReference type="NCBI Taxonomy" id="68233"/>
    <lineage>
        <taxon>Bacteria</taxon>
        <taxon>Bacillati</taxon>
        <taxon>Actinomycetota</taxon>
        <taxon>Actinomycetes</taxon>
        <taxon>Kitasatosporales</taxon>
        <taxon>Streptomycetaceae</taxon>
        <taxon>Streptomyces</taxon>
    </lineage>
</organism>
<gene>
    <name evidence="3" type="ORF">BJ965_006625</name>
</gene>
<dbReference type="Pfam" id="PF02129">
    <property type="entry name" value="Peptidase_S15"/>
    <property type="match status" value="1"/>
</dbReference>
<dbReference type="SMART" id="SM00939">
    <property type="entry name" value="PepX_C"/>
    <property type="match status" value="1"/>
</dbReference>
<dbReference type="Gene3D" id="1.10.3020.10">
    <property type="entry name" value="alpha-amino acid ester hydrolase ( Helical cap domain)"/>
    <property type="match status" value="1"/>
</dbReference>
<feature type="domain" description="Xaa-Pro dipeptidyl-peptidase C-terminal" evidence="2">
    <location>
        <begin position="367"/>
        <end position="626"/>
    </location>
</feature>